<name>S7WD40_SPRLO</name>
<feature type="signal peptide" evidence="1">
    <location>
        <begin position="1"/>
        <end position="24"/>
    </location>
</feature>
<organism evidence="2 3">
    <name type="scientific">Spraguea lophii (strain 42_110)</name>
    <name type="common">Microsporidian parasite</name>
    <dbReference type="NCBI Taxonomy" id="1358809"/>
    <lineage>
        <taxon>Eukaryota</taxon>
        <taxon>Fungi</taxon>
        <taxon>Fungi incertae sedis</taxon>
        <taxon>Microsporidia</taxon>
        <taxon>Spragueidae</taxon>
        <taxon>Spraguea</taxon>
    </lineage>
</organism>
<dbReference type="AlphaFoldDB" id="S7WD40"/>
<dbReference type="InParanoid" id="S7WD40"/>
<evidence type="ECO:0000256" key="1">
    <source>
        <dbReference type="SAM" id="SignalP"/>
    </source>
</evidence>
<evidence type="ECO:0000313" key="3">
    <source>
        <dbReference type="Proteomes" id="UP000014978"/>
    </source>
</evidence>
<feature type="chain" id="PRO_5004558923" evidence="1">
    <location>
        <begin position="25"/>
        <end position="394"/>
    </location>
</feature>
<keyword evidence="3" id="KW-1185">Reference proteome</keyword>
<sequence>MIFSTLKIFVEMILIVMKINNILCNERYVYDLPMSVIRHRIEYINRCSADGVIEKCFDYIWLVCEEKINEMEIGDFIKRKYNEMEICSYIKRKFNEMEICSYIKRKLDEMGISSFIKRKLRALQGKKKIISDKYTLYLNGKYTKFNCGVCNVGKICLESTDGRSRTSNKCNKRDNKENPPRCYTKCTRKARIPIKHKKRYLLDYNEELPSALMFKSYPIFVRMPYWDDDLEEEKESEMLTKCKSLKCSNCENTNKFPYFTYCLMYCLIENCISQYKCDKCWVLKETAACDFAETGYQKIVDCACGCRELKASDYPPIVYRAYGIWAVKDSEHCTKNMCSTDPLYYSMVWIPANEKISEIGYFFKKLRMRAIDVKRKIRKIIWGIPESQYMYIKL</sequence>
<comment type="caution">
    <text evidence="2">The sequence shown here is derived from an EMBL/GenBank/DDBJ whole genome shotgun (WGS) entry which is preliminary data.</text>
</comment>
<protein>
    <submittedName>
        <fullName evidence="2">Uncharacterized protein</fullName>
    </submittedName>
</protein>
<dbReference type="EMBL" id="ATCN01000155">
    <property type="protein sequence ID" value="EPR79687.1"/>
    <property type="molecule type" value="Genomic_DNA"/>
</dbReference>
<accession>S7WD40</accession>
<dbReference type="HOGENOM" id="CLU_700522_0_0_1"/>
<keyword evidence="1" id="KW-0732">Signal</keyword>
<dbReference type="Proteomes" id="UP000014978">
    <property type="component" value="Unassembled WGS sequence"/>
</dbReference>
<evidence type="ECO:0000313" key="2">
    <source>
        <dbReference type="EMBL" id="EPR79687.1"/>
    </source>
</evidence>
<gene>
    <name evidence="2" type="ORF">SLOPH_681</name>
</gene>
<dbReference type="VEuPathDB" id="MicrosporidiaDB:SLOPH_681"/>
<proteinExistence type="predicted"/>
<reference evidence="3" key="1">
    <citation type="journal article" date="2013" name="PLoS Genet.">
        <title>The genome of Spraguea lophii and the basis of host-microsporidian interactions.</title>
        <authorList>
            <person name="Campbell S.E."/>
            <person name="Williams T.A."/>
            <person name="Yousuf A."/>
            <person name="Soanes D.M."/>
            <person name="Paszkiewicz K.H."/>
            <person name="Williams B.A.P."/>
        </authorList>
    </citation>
    <scope>NUCLEOTIDE SEQUENCE [LARGE SCALE GENOMIC DNA]</scope>
    <source>
        <strain evidence="3">42_110</strain>
    </source>
</reference>